<name>A0AA49JES2_9BACT</name>
<gene>
    <name evidence="1" type="ORF">K4G66_07025</name>
</gene>
<dbReference type="AlphaFoldDB" id="A0AA49JES2"/>
<accession>A0AA49JES2</accession>
<evidence type="ECO:0000313" key="1">
    <source>
        <dbReference type="EMBL" id="WKN38453.1"/>
    </source>
</evidence>
<dbReference type="EMBL" id="CP120682">
    <property type="protein sequence ID" value="WKN38453.1"/>
    <property type="molecule type" value="Genomic_DNA"/>
</dbReference>
<reference evidence="1" key="2">
    <citation type="journal article" date="2024" name="Antonie Van Leeuwenhoek">
        <title>Roseihalotalea indica gen. nov., sp. nov., a halophilic Bacteroidetes from mesopelagic Southwest Indian Ocean with higher carbohydrate metabolic potential.</title>
        <authorList>
            <person name="Chen B."/>
            <person name="Zhang M."/>
            <person name="Lin D."/>
            <person name="Ye J."/>
            <person name="Tang K."/>
        </authorList>
    </citation>
    <scope>NUCLEOTIDE SEQUENCE</scope>
    <source>
        <strain evidence="1">TK19036</strain>
    </source>
</reference>
<proteinExistence type="predicted"/>
<sequence length="255" mass="29798">MMMKSKSFILLIVCFAFGCKSEYSPHDLAFLSSGAIKAIGKVSDNYEEDDFKYYLGNSLLKEGKFERGQKIGTWEYHLDSGLYTIDWKIYHRNDDSLSVSVPSLWKYYEAKDRLFLADVTPDISTDKKKLFAAINHDLSGETYSLEEMAGIYYAQTSEIFDINDKDGYRLDTEDRSYYFMKFDAVLEEEKYVIFSFSFVEDHYYYEISLIHDADQKQIKEVLFFDIIYGTFINNSRILSPFKEIEVNKIAFPTSI</sequence>
<dbReference type="PROSITE" id="PS51257">
    <property type="entry name" value="PROKAR_LIPOPROTEIN"/>
    <property type="match status" value="1"/>
</dbReference>
<organism evidence="1">
    <name type="scientific">Roseihalotalea indica</name>
    <dbReference type="NCBI Taxonomy" id="2867963"/>
    <lineage>
        <taxon>Bacteria</taxon>
        <taxon>Pseudomonadati</taxon>
        <taxon>Bacteroidota</taxon>
        <taxon>Cytophagia</taxon>
        <taxon>Cytophagales</taxon>
        <taxon>Catalimonadaceae</taxon>
        <taxon>Roseihalotalea</taxon>
    </lineage>
</organism>
<protein>
    <submittedName>
        <fullName evidence="1">Uncharacterized protein</fullName>
    </submittedName>
</protein>
<reference evidence="1" key="1">
    <citation type="journal article" date="2023" name="Comput. Struct. Biotechnol. J.">
        <title>Discovery of a novel marine Bacteroidetes with a rich repertoire of carbohydrate-active enzymes.</title>
        <authorList>
            <person name="Chen B."/>
            <person name="Liu G."/>
            <person name="Chen Q."/>
            <person name="Wang H."/>
            <person name="Liu L."/>
            <person name="Tang K."/>
        </authorList>
    </citation>
    <scope>NUCLEOTIDE SEQUENCE</scope>
    <source>
        <strain evidence="1">TK19036</strain>
    </source>
</reference>